<dbReference type="GO" id="GO:0005886">
    <property type="term" value="C:plasma membrane"/>
    <property type="evidence" value="ECO:0007669"/>
    <property type="project" value="UniProtKB-SubCell"/>
</dbReference>
<dbReference type="SMART" id="SM00382">
    <property type="entry name" value="AAA"/>
    <property type="match status" value="2"/>
</dbReference>
<dbReference type="EMBL" id="AAGUYM010000042">
    <property type="protein sequence ID" value="EBS2695776.1"/>
    <property type="molecule type" value="Genomic_DNA"/>
</dbReference>
<keyword evidence="6" id="KW-0547">Nucleotide-binding</keyword>
<keyword evidence="2" id="KW-0813">Transport</keyword>
<dbReference type="PROSITE" id="PS50893">
    <property type="entry name" value="ABC_TRANSPORTER_2"/>
    <property type="match status" value="2"/>
</dbReference>
<evidence type="ECO:0000256" key="8">
    <source>
        <dbReference type="ARBA" id="ARBA00022967"/>
    </source>
</evidence>
<dbReference type="PROSITE" id="PS00211">
    <property type="entry name" value="ABC_TRANSPORTER_1"/>
    <property type="match status" value="1"/>
</dbReference>
<sequence length="501" mass="55593">MTRDPHTQQPAYLLEVTGVRKTFGPVVALKNAEFCLRRGSIHALCGGNGAGKSTFLSILMGFIQPDGGDIFINGQRREFYHPREALEAGVAIVQQELSAIPDLTVAENIWLGREPKRFGFVDFTTLNQRTTALLKELEFNISATEKMRNLSVAEQQLVEIAKALSHANADIIIMDEPTSAIGEEDVQKIFQTIKRLAAKGKGIIYVSHRLSEIFQIADSYTIFRDGSYIHEGNIADITREQLIEHIIGGEYDSEFAKFNQPGDEVMMQVKNLNWRNKIKDISLQLKRGEILGIYGLVGSGRSEFLDLVFGIQHADSGTIQIGTKALVRHSPKEAIDHGIAYVTEDRKETGLVLCRSVRENINISSFGAISCGGFINEKQEQARTTEMIKRFNVKTHDGEQPVGNLSGGNQQKIVLGRWALLDPEVLLLDEPTRGIDVGAKKEIYRFMSEFALKNKGIIMVSSELSEIIGMSDRILVFRDGQLAGELVAANTTQTELMKLAV</sequence>
<dbReference type="SUPFAM" id="SSF52540">
    <property type="entry name" value="P-loop containing nucleoside triphosphate hydrolases"/>
    <property type="match status" value="2"/>
</dbReference>
<evidence type="ECO:0000259" key="10">
    <source>
        <dbReference type="PROSITE" id="PS50893"/>
    </source>
</evidence>
<dbReference type="InterPro" id="IPR003593">
    <property type="entry name" value="AAA+_ATPase"/>
</dbReference>
<dbReference type="PANTHER" id="PTHR43790">
    <property type="entry name" value="CARBOHYDRATE TRANSPORT ATP-BINDING PROTEIN MG119-RELATED"/>
    <property type="match status" value="1"/>
</dbReference>
<keyword evidence="7 11" id="KW-0067">ATP-binding</keyword>
<evidence type="ECO:0000256" key="6">
    <source>
        <dbReference type="ARBA" id="ARBA00022741"/>
    </source>
</evidence>
<feature type="domain" description="ABC transporter" evidence="10">
    <location>
        <begin position="14"/>
        <end position="250"/>
    </location>
</feature>
<dbReference type="AlphaFoldDB" id="A0A5U9KXD1"/>
<name>A0A5U9KXD1_SALNE</name>
<evidence type="ECO:0000256" key="3">
    <source>
        <dbReference type="ARBA" id="ARBA00022475"/>
    </source>
</evidence>
<dbReference type="FunFam" id="3.40.50.300:FF:000126">
    <property type="entry name" value="Galactose/methyl galactoside import ATP-binding protein MglA"/>
    <property type="match status" value="1"/>
</dbReference>
<evidence type="ECO:0000256" key="7">
    <source>
        <dbReference type="ARBA" id="ARBA00022840"/>
    </source>
</evidence>
<comment type="caution">
    <text evidence="11">The sequence shown here is derived from an EMBL/GenBank/DDBJ whole genome shotgun (WGS) entry which is preliminary data.</text>
</comment>
<dbReference type="CDD" id="cd03215">
    <property type="entry name" value="ABC_Carb_Monos_II"/>
    <property type="match status" value="1"/>
</dbReference>
<evidence type="ECO:0000256" key="9">
    <source>
        <dbReference type="ARBA" id="ARBA00023136"/>
    </source>
</evidence>
<evidence type="ECO:0000256" key="1">
    <source>
        <dbReference type="ARBA" id="ARBA00004417"/>
    </source>
</evidence>
<dbReference type="GO" id="GO:0005524">
    <property type="term" value="F:ATP binding"/>
    <property type="evidence" value="ECO:0007669"/>
    <property type="project" value="UniProtKB-KW"/>
</dbReference>
<evidence type="ECO:0000256" key="2">
    <source>
        <dbReference type="ARBA" id="ARBA00022448"/>
    </source>
</evidence>
<dbReference type="GO" id="GO:0015749">
    <property type="term" value="P:monosaccharide transmembrane transport"/>
    <property type="evidence" value="ECO:0007669"/>
    <property type="project" value="UniProtKB-ARBA"/>
</dbReference>
<dbReference type="InterPro" id="IPR027417">
    <property type="entry name" value="P-loop_NTPase"/>
</dbReference>
<organism evidence="11">
    <name type="scientific">Salmonella newport</name>
    <dbReference type="NCBI Taxonomy" id="108619"/>
    <lineage>
        <taxon>Bacteria</taxon>
        <taxon>Pseudomonadati</taxon>
        <taxon>Pseudomonadota</taxon>
        <taxon>Gammaproteobacteria</taxon>
        <taxon>Enterobacterales</taxon>
        <taxon>Enterobacteriaceae</taxon>
        <taxon>Salmonella</taxon>
    </lineage>
</organism>
<accession>A0A5U9KXD1</accession>
<proteinExistence type="predicted"/>
<dbReference type="Proteomes" id="UP000839726">
    <property type="component" value="Unassembled WGS sequence"/>
</dbReference>
<comment type="subcellular location">
    <subcellularLocation>
        <location evidence="1">Cell inner membrane</location>
        <topology evidence="1">Peripheral membrane protein</topology>
    </subcellularLocation>
</comment>
<feature type="domain" description="ABC transporter" evidence="10">
    <location>
        <begin position="260"/>
        <end position="500"/>
    </location>
</feature>
<keyword evidence="9" id="KW-0472">Membrane</keyword>
<protein>
    <submittedName>
        <fullName evidence="11">Sugar ABC transporter ATP-binding protein</fullName>
    </submittedName>
</protein>
<evidence type="ECO:0000313" key="11">
    <source>
        <dbReference type="EMBL" id="EBS2695776.1"/>
    </source>
</evidence>
<evidence type="ECO:0000256" key="5">
    <source>
        <dbReference type="ARBA" id="ARBA00022737"/>
    </source>
</evidence>
<dbReference type="InterPro" id="IPR003439">
    <property type="entry name" value="ABC_transporter-like_ATP-bd"/>
</dbReference>
<dbReference type="PANTHER" id="PTHR43790:SF3">
    <property type="entry name" value="D-ALLOSE IMPORT ATP-BINDING PROTEIN ALSA-RELATED"/>
    <property type="match status" value="1"/>
</dbReference>
<keyword evidence="3" id="KW-1003">Cell membrane</keyword>
<evidence type="ECO:0000256" key="4">
    <source>
        <dbReference type="ARBA" id="ARBA00022597"/>
    </source>
</evidence>
<keyword evidence="8" id="KW-1278">Translocase</keyword>
<gene>
    <name evidence="11" type="ORF">DRY71_24190</name>
</gene>
<dbReference type="FunFam" id="3.40.50.300:FF:000127">
    <property type="entry name" value="Ribose import ATP-binding protein RbsA"/>
    <property type="match status" value="1"/>
</dbReference>
<dbReference type="InterPro" id="IPR050107">
    <property type="entry name" value="ABC_carbohydrate_import_ATPase"/>
</dbReference>
<keyword evidence="4" id="KW-0762">Sugar transport</keyword>
<keyword evidence="5" id="KW-0677">Repeat</keyword>
<dbReference type="Gene3D" id="3.40.50.300">
    <property type="entry name" value="P-loop containing nucleotide triphosphate hydrolases"/>
    <property type="match status" value="2"/>
</dbReference>
<dbReference type="CDD" id="cd03216">
    <property type="entry name" value="ABC_Carb_Monos_I"/>
    <property type="match status" value="1"/>
</dbReference>
<dbReference type="InterPro" id="IPR017871">
    <property type="entry name" value="ABC_transporter-like_CS"/>
</dbReference>
<dbReference type="Pfam" id="PF00005">
    <property type="entry name" value="ABC_tran"/>
    <property type="match status" value="2"/>
</dbReference>
<dbReference type="GO" id="GO:0016887">
    <property type="term" value="F:ATP hydrolysis activity"/>
    <property type="evidence" value="ECO:0007669"/>
    <property type="project" value="InterPro"/>
</dbReference>
<reference evidence="11" key="1">
    <citation type="submission" date="2018-07" db="EMBL/GenBank/DDBJ databases">
        <authorList>
            <person name="Ashton P.M."/>
            <person name="Dallman T."/>
            <person name="Nair S."/>
            <person name="De Pinna E."/>
            <person name="Peters T."/>
            <person name="Grant K."/>
        </authorList>
    </citation>
    <scope>NUCLEOTIDE SEQUENCE [LARGE SCALE GENOMIC DNA]</scope>
    <source>
        <strain evidence="11">436933</strain>
    </source>
</reference>